<sequence length="204" mass="22596">MISLSSPVRTWAHGWRAGTKLAALCVATMLLFAIGNIVFQTAAFGFALLLYCLPGRVFLREGLRHLRVLIPFVAIVLIWHLVTGDPARGIKTIMRMVTAVALANLVTMTTSLTALMDVVRWMSSPLRRLGVSTAPLEIVLPLLIRFVPVLTLRAGQMHQSWRARSQRRANYRIVLPMMLMALDDADRVGEALKARGGALPEQEN</sequence>
<evidence type="ECO:0000313" key="8">
    <source>
        <dbReference type="Proteomes" id="UP000284202"/>
    </source>
</evidence>
<comment type="similarity">
    <text evidence="2">Belongs to the CbiQ family.</text>
</comment>
<keyword evidence="8" id="KW-1185">Reference proteome</keyword>
<reference evidence="8" key="1">
    <citation type="submission" date="2018-09" db="EMBL/GenBank/DDBJ databases">
        <title>Acidovorax cavernicola nov. sp. isolated from Gruta de las Maravillas (Aracena, Spain).</title>
        <authorList>
            <person name="Jurado V."/>
            <person name="Gutierrez-Patricio S."/>
            <person name="Gonzalez-Pimentel J.L."/>
            <person name="Miller A.Z."/>
            <person name="Laiz L."/>
            <person name="Saiz-Jimenez C."/>
        </authorList>
    </citation>
    <scope>NUCLEOTIDE SEQUENCE [LARGE SCALE GENOMIC DNA]</scope>
    <source>
        <strain evidence="8">1011MAR3C25</strain>
    </source>
</reference>
<gene>
    <name evidence="7" type="ORF">D3P04_17585</name>
</gene>
<dbReference type="Proteomes" id="UP000284202">
    <property type="component" value="Unassembled WGS sequence"/>
</dbReference>
<accession>A0A418SPK4</accession>
<keyword evidence="4 6" id="KW-1133">Transmembrane helix</keyword>
<protein>
    <submittedName>
        <fullName evidence="7">Energy-coupling factor transporter transmembrane protein EcfT</fullName>
    </submittedName>
</protein>
<keyword evidence="5 6" id="KW-0472">Membrane</keyword>
<name>A0A418SPK4_9RHOB</name>
<dbReference type="GO" id="GO:0005886">
    <property type="term" value="C:plasma membrane"/>
    <property type="evidence" value="ECO:0007669"/>
    <property type="project" value="UniProtKB-ARBA"/>
</dbReference>
<dbReference type="Pfam" id="PF02361">
    <property type="entry name" value="CbiQ"/>
    <property type="match status" value="1"/>
</dbReference>
<evidence type="ECO:0000256" key="5">
    <source>
        <dbReference type="ARBA" id="ARBA00023136"/>
    </source>
</evidence>
<evidence type="ECO:0000256" key="1">
    <source>
        <dbReference type="ARBA" id="ARBA00004141"/>
    </source>
</evidence>
<feature type="transmembrane region" description="Helical" evidence="6">
    <location>
        <begin position="63"/>
        <end position="82"/>
    </location>
</feature>
<evidence type="ECO:0000313" key="7">
    <source>
        <dbReference type="EMBL" id="RJE82858.1"/>
    </source>
</evidence>
<comment type="caution">
    <text evidence="7">The sequence shown here is derived from an EMBL/GenBank/DDBJ whole genome shotgun (WGS) entry which is preliminary data.</text>
</comment>
<evidence type="ECO:0000256" key="4">
    <source>
        <dbReference type="ARBA" id="ARBA00022989"/>
    </source>
</evidence>
<comment type="subcellular location">
    <subcellularLocation>
        <location evidence="1">Membrane</location>
        <topology evidence="1">Multi-pass membrane protein</topology>
    </subcellularLocation>
</comment>
<feature type="transmembrane region" description="Helical" evidence="6">
    <location>
        <begin position="94"/>
        <end position="116"/>
    </location>
</feature>
<organism evidence="7 8">
    <name type="scientific">Paracoccus onubensis</name>
    <dbReference type="NCBI Taxonomy" id="1675788"/>
    <lineage>
        <taxon>Bacteria</taxon>
        <taxon>Pseudomonadati</taxon>
        <taxon>Pseudomonadota</taxon>
        <taxon>Alphaproteobacteria</taxon>
        <taxon>Rhodobacterales</taxon>
        <taxon>Paracoccaceae</taxon>
        <taxon>Paracoccus</taxon>
    </lineage>
</organism>
<evidence type="ECO:0000256" key="6">
    <source>
        <dbReference type="SAM" id="Phobius"/>
    </source>
</evidence>
<keyword evidence="3 6" id="KW-0812">Transmembrane</keyword>
<evidence type="ECO:0000256" key="2">
    <source>
        <dbReference type="ARBA" id="ARBA00008564"/>
    </source>
</evidence>
<dbReference type="InterPro" id="IPR003339">
    <property type="entry name" value="ABC/ECF_trnsptr_transmembrane"/>
</dbReference>
<dbReference type="EMBL" id="QZCG01000013">
    <property type="protein sequence ID" value="RJE82858.1"/>
    <property type="molecule type" value="Genomic_DNA"/>
</dbReference>
<dbReference type="AlphaFoldDB" id="A0A418SPK4"/>
<dbReference type="RefSeq" id="WP_119751174.1">
    <property type="nucleotide sequence ID" value="NZ_QZCG01000013.1"/>
</dbReference>
<proteinExistence type="inferred from homology"/>
<dbReference type="CDD" id="cd16914">
    <property type="entry name" value="EcfT"/>
    <property type="match status" value="1"/>
</dbReference>
<feature type="transmembrane region" description="Helical" evidence="6">
    <location>
        <begin position="21"/>
        <end position="51"/>
    </location>
</feature>
<dbReference type="OrthoDB" id="5868344at2"/>
<evidence type="ECO:0000256" key="3">
    <source>
        <dbReference type="ARBA" id="ARBA00022692"/>
    </source>
</evidence>